<feature type="compositionally biased region" description="Polar residues" evidence="2">
    <location>
        <begin position="999"/>
        <end position="1013"/>
    </location>
</feature>
<sequence>MTYLSDTHYTTTAKDLKSSDINAQSQVTQNELEKYVQSTIASLMKKIQVEFDLTQERLFSTVDGHPFYILFEPRLGCNTNQDASIAKSVLPIFQSDFKLILSDLEVHLSQQIEPRMRDMIAKREQVIVQTMTMSQKKSANSIEEAEALRKQVDYLQAALIDQRKSKNDQVNSLKREINTLREQLFVRNRVGGVYKPDFFQTGKEDESNQMVSQKYLQDQIAEVQNLFVEERKQLEKKHAAQQQSLSQTILELQGGNNQLRKEIEQLTKLLTIKDQEIDEAKNNIQKQIDQAKESLQKEVNQLLMKLQNVNRENDEQLLARDNRIKDLELRLGQFNQLAHASQEELKRLRAEYEKQQLANQNLVLTNQQLSDLTKRDENLGQQVQLLQDEVMMYRRKMEQLEKQIEDLRQTKAFLESELQTMNRPVSTNNDPEMQSLMQQAQQEYQDMKSLLSKTIKSLFEIGFGSMSKFMTNSLGNQQPHEILKNDIGPLQSMQQKLFREEYDLITQWCAKYIGFVGSVKRNTIKTGQTTNFSEQQLNSLSRDIKSESQLERISQGARKESEIQNSNLTLNQNLKNDSKTDKSNRQSDAEFNKADLKALFLQDQLKQDNIQPPKKPIKQIDSILNNNENNMNQLNQDQPMGMSQLKDSSQNQSNQNGDRVSSAQIKCPSCQQQGIITQVEIFGGDQHIASVKNSLTCQCGHQHVNPELCCPECDQKASVTNVRISARKSNSSHRLNSANGFKKAENEASGDDEVEYLYKDDGLGFQKVNADGQLVNSDNNIDSSGSKKLQSPQDEQFILDHKHDHTDSNGQGQAPFTYCCPYCKNTTDIRADMTQSAFMSISQLNGNNNGNDRHSDYPTYNNPRQLFKTNPRQTTTPATVGVFERLLNKQKEIEKKQQRKRDLFLQERRRTMERILRSLSLFVDTAPIENLTKSFFQVQGASQKLIGLKSAREMTPGSAKQVSYIQAVLNMTDRRPESAVTQKMPTSAKRVEMSKRPMSGNQNNVMQLLQQKK</sequence>
<feature type="compositionally biased region" description="Polar residues" evidence="2">
    <location>
        <begin position="645"/>
        <end position="664"/>
    </location>
</feature>
<proteinExistence type="predicted"/>
<evidence type="ECO:0000313" key="3">
    <source>
        <dbReference type="EMBL" id="CAI9972467.1"/>
    </source>
</evidence>
<evidence type="ECO:0000313" key="4">
    <source>
        <dbReference type="EMBL" id="CAL6102575.1"/>
    </source>
</evidence>
<gene>
    <name evidence="3" type="ORF">HINF_LOCUS60112</name>
    <name evidence="4" type="ORF">HINF_LOCUS71730</name>
</gene>
<feature type="region of interest" description="Disordered" evidence="2">
    <location>
        <begin position="628"/>
        <end position="664"/>
    </location>
</feature>
<organism evidence="3">
    <name type="scientific">Hexamita inflata</name>
    <dbReference type="NCBI Taxonomy" id="28002"/>
    <lineage>
        <taxon>Eukaryota</taxon>
        <taxon>Metamonada</taxon>
        <taxon>Diplomonadida</taxon>
        <taxon>Hexamitidae</taxon>
        <taxon>Hexamitinae</taxon>
        <taxon>Hexamita</taxon>
    </lineage>
</organism>
<feature type="compositionally biased region" description="Basic and acidic residues" evidence="2">
    <location>
        <begin position="576"/>
        <end position="588"/>
    </location>
</feature>
<feature type="region of interest" description="Disordered" evidence="2">
    <location>
        <begin position="975"/>
        <end position="1013"/>
    </location>
</feature>
<dbReference type="Proteomes" id="UP001642409">
    <property type="component" value="Unassembled WGS sequence"/>
</dbReference>
<accession>A0AA86RH17</accession>
<evidence type="ECO:0000256" key="1">
    <source>
        <dbReference type="SAM" id="Coils"/>
    </source>
</evidence>
<evidence type="ECO:0000256" key="2">
    <source>
        <dbReference type="SAM" id="MobiDB-lite"/>
    </source>
</evidence>
<dbReference type="EMBL" id="CATOUU010001110">
    <property type="protein sequence ID" value="CAI9972467.1"/>
    <property type="molecule type" value="Genomic_DNA"/>
</dbReference>
<keyword evidence="5" id="KW-1185">Reference proteome</keyword>
<name>A0AA86RH17_9EUKA</name>
<comment type="caution">
    <text evidence="3">The sequence shown here is derived from an EMBL/GenBank/DDBJ whole genome shotgun (WGS) entry which is preliminary data.</text>
</comment>
<dbReference type="AlphaFoldDB" id="A0AA86RH17"/>
<dbReference type="EMBL" id="CAXDID020000557">
    <property type="protein sequence ID" value="CAL6102575.1"/>
    <property type="molecule type" value="Genomic_DNA"/>
</dbReference>
<feature type="compositionally biased region" description="Polar residues" evidence="2">
    <location>
        <begin position="727"/>
        <end position="739"/>
    </location>
</feature>
<feature type="coiled-coil region" evidence="1">
    <location>
        <begin position="156"/>
        <end position="183"/>
    </location>
</feature>
<feature type="region of interest" description="Disordered" evidence="2">
    <location>
        <begin position="554"/>
        <end position="588"/>
    </location>
</feature>
<evidence type="ECO:0000313" key="5">
    <source>
        <dbReference type="Proteomes" id="UP001642409"/>
    </source>
</evidence>
<feature type="region of interest" description="Disordered" evidence="2">
    <location>
        <begin position="727"/>
        <end position="746"/>
    </location>
</feature>
<protein>
    <submittedName>
        <fullName evidence="3">Uncharacterized protein</fullName>
    </submittedName>
</protein>
<reference evidence="4 5" key="2">
    <citation type="submission" date="2024-07" db="EMBL/GenBank/DDBJ databases">
        <authorList>
            <person name="Akdeniz Z."/>
        </authorList>
    </citation>
    <scope>NUCLEOTIDE SEQUENCE [LARGE SCALE GENOMIC DNA]</scope>
</reference>
<keyword evidence="1" id="KW-0175">Coiled coil</keyword>
<reference evidence="3" key="1">
    <citation type="submission" date="2023-06" db="EMBL/GenBank/DDBJ databases">
        <authorList>
            <person name="Kurt Z."/>
        </authorList>
    </citation>
    <scope>NUCLEOTIDE SEQUENCE</scope>
</reference>
<feature type="coiled-coil region" evidence="1">
    <location>
        <begin position="249"/>
        <end position="457"/>
    </location>
</feature>
<feature type="compositionally biased region" description="Polar residues" evidence="2">
    <location>
        <begin position="563"/>
        <end position="575"/>
    </location>
</feature>